<dbReference type="SUPFAM" id="SSF82171">
    <property type="entry name" value="DPP6 N-terminal domain-like"/>
    <property type="match status" value="1"/>
</dbReference>
<evidence type="ECO:0000256" key="2">
    <source>
        <dbReference type="SAM" id="Coils"/>
    </source>
</evidence>
<evidence type="ECO:0000256" key="1">
    <source>
        <dbReference type="PROSITE-ProRule" id="PRU00221"/>
    </source>
</evidence>
<dbReference type="AlphaFoldDB" id="A0A075AZY8"/>
<dbReference type="HOGENOM" id="CLU_003598_0_0_1"/>
<dbReference type="Proteomes" id="UP000030755">
    <property type="component" value="Unassembled WGS sequence"/>
</dbReference>
<gene>
    <name evidence="3" type="ORF">O9G_003623</name>
</gene>
<dbReference type="Pfam" id="PF00400">
    <property type="entry name" value="WD40"/>
    <property type="match status" value="3"/>
</dbReference>
<dbReference type="PROSITE" id="PS50082">
    <property type="entry name" value="WD_REPEATS_2"/>
    <property type="match status" value="1"/>
</dbReference>
<organism evidence="3 4">
    <name type="scientific">Rozella allomycis (strain CSF55)</name>
    <dbReference type="NCBI Taxonomy" id="988480"/>
    <lineage>
        <taxon>Eukaryota</taxon>
        <taxon>Fungi</taxon>
        <taxon>Fungi incertae sedis</taxon>
        <taxon>Cryptomycota</taxon>
        <taxon>Cryptomycota incertae sedis</taxon>
        <taxon>Rozella</taxon>
    </lineage>
</organism>
<dbReference type="OrthoDB" id="10251741at2759"/>
<proteinExistence type="predicted"/>
<feature type="coiled-coil region" evidence="2">
    <location>
        <begin position="1090"/>
        <end position="1117"/>
    </location>
</feature>
<dbReference type="Gene3D" id="2.130.10.10">
    <property type="entry name" value="YVTN repeat-like/Quinoprotein amine dehydrogenase"/>
    <property type="match status" value="3"/>
</dbReference>
<feature type="repeat" description="WD" evidence="1">
    <location>
        <begin position="461"/>
        <end position="495"/>
    </location>
</feature>
<name>A0A075AZY8_ROZAC</name>
<dbReference type="InterPro" id="IPR011047">
    <property type="entry name" value="Quinoprotein_ADH-like_sf"/>
</dbReference>
<reference evidence="3 4" key="1">
    <citation type="journal article" date="2013" name="Curr. Biol.">
        <title>Shared signatures of parasitism and phylogenomics unite Cryptomycota and microsporidia.</title>
        <authorList>
            <person name="James T.Y."/>
            <person name="Pelin A."/>
            <person name="Bonen L."/>
            <person name="Ahrendt S."/>
            <person name="Sain D."/>
            <person name="Corradi N."/>
            <person name="Stajich J.E."/>
        </authorList>
    </citation>
    <scope>NUCLEOTIDE SEQUENCE [LARGE SCALE GENOMIC DNA]</scope>
    <source>
        <strain evidence="3 4">CSF55</strain>
    </source>
</reference>
<evidence type="ECO:0000313" key="4">
    <source>
        <dbReference type="Proteomes" id="UP000030755"/>
    </source>
</evidence>
<dbReference type="PANTHER" id="PTHR32215:SF0">
    <property type="entry name" value="CILIA- AND FLAGELLA-ASSOCIATED PROTEIN 57"/>
    <property type="match status" value="1"/>
</dbReference>
<dbReference type="Gene3D" id="1.10.287.1490">
    <property type="match status" value="1"/>
</dbReference>
<dbReference type="PANTHER" id="PTHR32215">
    <property type="entry name" value="CILIA- AND FLAGELLA-ASSOCIATED PROTEIN 57"/>
    <property type="match status" value="1"/>
</dbReference>
<dbReference type="InterPro" id="IPR015943">
    <property type="entry name" value="WD40/YVTN_repeat-like_dom_sf"/>
</dbReference>
<dbReference type="SUPFAM" id="SSF50998">
    <property type="entry name" value="Quinoprotein alcohol dehydrogenase-like"/>
    <property type="match status" value="1"/>
</dbReference>
<feature type="coiled-coil region" evidence="2">
    <location>
        <begin position="707"/>
        <end position="828"/>
    </location>
</feature>
<keyword evidence="2" id="KW-0175">Coiled coil</keyword>
<accession>A0A075AZY8</accession>
<keyword evidence="4" id="KW-1185">Reference proteome</keyword>
<dbReference type="PROSITE" id="PS50294">
    <property type="entry name" value="WD_REPEATS_REGION"/>
    <property type="match status" value="1"/>
</dbReference>
<dbReference type="InterPro" id="IPR052993">
    <property type="entry name" value="CFA-57"/>
</dbReference>
<evidence type="ECO:0000313" key="3">
    <source>
        <dbReference type="EMBL" id="EPZ35679.1"/>
    </source>
</evidence>
<keyword evidence="1" id="KW-0853">WD repeat</keyword>
<dbReference type="FunFam" id="2.130.10.10:FF:000271">
    <property type="entry name" value="cilia- and flagella-associated protein 57"/>
    <property type="match status" value="1"/>
</dbReference>
<dbReference type="InterPro" id="IPR001680">
    <property type="entry name" value="WD40_rpt"/>
</dbReference>
<feature type="coiled-coil region" evidence="2">
    <location>
        <begin position="858"/>
        <end position="1002"/>
    </location>
</feature>
<protein>
    <submittedName>
        <fullName evidence="3">Quinonprotein alcohol dehydrogenase-like superfamily domain-containing protein</fullName>
    </submittedName>
</protein>
<dbReference type="STRING" id="988480.A0A075AZY8"/>
<dbReference type="SMART" id="SM00320">
    <property type="entry name" value="WD40"/>
    <property type="match status" value="9"/>
</dbReference>
<dbReference type="EMBL" id="KE560785">
    <property type="protein sequence ID" value="EPZ35679.1"/>
    <property type="molecule type" value="Genomic_DNA"/>
</dbReference>
<dbReference type="OMA" id="FPHCNAV"/>
<sequence>MASIAAVTHSYVFGLKSDIKENIQFVDEGTILYPAGSNLVLYPLDQKTQKFIPVSEMGDSISAISLSLNKKFLAIAERGVNSTMPLVVIYDLVTMRRKKVLQISEGDSKEIVSLCMSCDAKYVVTQTGAPDWTLTYWNWEKGKILGSVRSSNVNNAPVTHVSFNPHDITQVCVTGDGIFKLYRYSEGMVKQFGFQKIEVKTIHCHSWLSEDRVAVALDEGQIFLFESGEHKATFNIFESESEISKKTSILSLLSYSKGFAYGTSHGIIGLFERTEDKELYRKSREFKLKEDNVKITSLALSPSEDNLICGLETNQMYAISLSNVDIKAEELQMDLVAQPFHHGQITGLDTCLRKPLIVTCSNDRSVRLWNYLDNSIELVKYFPEEAYSVALHPSGLLMLVGFNDKLRLMNILIDDIRPYKEFTIRGCRECRFSNGGQYFAAVHGNTIQIFSTWTFENIGNLKGHNGKVRSVYFSSDDSRIISAGMDGAVYDWSMKDLKRDGENVLKSCSYTCAIASPDGHSLFAVGSDKMIKEIKDSQIVKEIESDVVLTQVVMSHSGKMMFGGTTKGAIRSLKYPFTEESLPTDFQEHQAHSMAVTKMRISFDDQYLFTTSEDGTFYIFKINDKEGRALKRDADVTFAEEILVTKSDLEEKNSMMAELKTRVDELKLENEYQLRLKDMTYNEKIKDITEKFTQEIEALKITRSVLKTDKEKEQVRHEEEMAEVRDKHQRELQELEAVNNQKLMNEFEKYQDLQKKLTDLQHTWENQLRDTKSMGLREAQNIKEQFEEKILERQSEIDQLQEEMKLQLKEFEETVKEIEEDADTEIVEMKVKYEKKLKDEREASLRLKGENGIMKKKFSTLQKEIDEHKSEIQRMFQEEKKLHSVIKSLEKDIIGLKKEIQERDETIQDKEKRIYDLKKKNQELEKFKFVLDYKIKELKKQIEPKEKEIIGMTQQIKEMDDELELYNKQKTSMELNLHDINLKLKASEKEKLKEKRKATELEFYIKRFQKDLHHTAQLIQKPQELKEEVTKMFHLFCTKMAKKQELDAEIQQENVRQREHLERTVFTLRKKLYKDGHDHKYDNIKIMQENVSLIGEINQLRKEIKGMRQREKAIDIKLPKIGSTTAILGQ</sequence>